<gene>
    <name evidence="2" type="ORF">KOF26_01010</name>
</gene>
<accession>A0ABS6BE45</accession>
<comment type="caution">
    <text evidence="2">The sequence shown here is derived from an EMBL/GenBank/DDBJ whole genome shotgun (WGS) entry which is preliminary data.</text>
</comment>
<keyword evidence="3" id="KW-1185">Reference proteome</keyword>
<evidence type="ECO:0000313" key="2">
    <source>
        <dbReference type="EMBL" id="MBU3076429.1"/>
    </source>
</evidence>
<evidence type="ECO:0000313" key="3">
    <source>
        <dbReference type="Proteomes" id="UP000776276"/>
    </source>
</evidence>
<name>A0ABS6BE45_9SPHN</name>
<reference evidence="2 3" key="1">
    <citation type="submission" date="2021-06" db="EMBL/GenBank/DDBJ databases">
        <title>Sphingomonas sp. XMGL2, whole genome shotgun sequencing project.</title>
        <authorList>
            <person name="Zhao G."/>
            <person name="Shen L."/>
        </authorList>
    </citation>
    <scope>NUCLEOTIDE SEQUENCE [LARGE SCALE GENOMIC DNA]</scope>
    <source>
        <strain evidence="2 3">XMGL2</strain>
    </source>
</reference>
<feature type="transmembrane region" description="Helical" evidence="1">
    <location>
        <begin position="56"/>
        <end position="74"/>
    </location>
</feature>
<dbReference type="RefSeq" id="WP_216318621.1">
    <property type="nucleotide sequence ID" value="NZ_JAHKRT010000001.1"/>
</dbReference>
<keyword evidence="1" id="KW-0812">Transmembrane</keyword>
<organism evidence="2 3">
    <name type="scientific">Sphingomonas quercus</name>
    <dbReference type="NCBI Taxonomy" id="2842451"/>
    <lineage>
        <taxon>Bacteria</taxon>
        <taxon>Pseudomonadati</taxon>
        <taxon>Pseudomonadota</taxon>
        <taxon>Alphaproteobacteria</taxon>
        <taxon>Sphingomonadales</taxon>
        <taxon>Sphingomonadaceae</taxon>
        <taxon>Sphingomonas</taxon>
    </lineage>
</organism>
<keyword evidence="1" id="KW-0472">Membrane</keyword>
<protein>
    <recommendedName>
        <fullName evidence="4">Rod shape-determining protein MreD</fullName>
    </recommendedName>
</protein>
<evidence type="ECO:0000256" key="1">
    <source>
        <dbReference type="SAM" id="Phobius"/>
    </source>
</evidence>
<feature type="transmembrane region" description="Helical" evidence="1">
    <location>
        <begin position="30"/>
        <end position="49"/>
    </location>
</feature>
<sequence length="147" mass="15894">MGHQIYFLALLAVCTLAALAFGGAAERVGALMLLASVAVSALVLSPAASRYTGFEGVMFAVDAAVTAAFLMLSLRTTRFWPLWMTAMLAVETASHLVGLLDIQGRAARIVYAILVQVWIYPLCLCLLLGTIRHRMRVARLGADPSWR</sequence>
<keyword evidence="1" id="KW-1133">Transmembrane helix</keyword>
<dbReference type="Proteomes" id="UP000776276">
    <property type="component" value="Unassembled WGS sequence"/>
</dbReference>
<evidence type="ECO:0008006" key="4">
    <source>
        <dbReference type="Google" id="ProtNLM"/>
    </source>
</evidence>
<proteinExistence type="predicted"/>
<feature type="transmembrane region" description="Helical" evidence="1">
    <location>
        <begin position="109"/>
        <end position="131"/>
    </location>
</feature>
<dbReference type="EMBL" id="JAHKRT010000001">
    <property type="protein sequence ID" value="MBU3076429.1"/>
    <property type="molecule type" value="Genomic_DNA"/>
</dbReference>